<dbReference type="Pfam" id="PF00392">
    <property type="entry name" value="GntR"/>
    <property type="match status" value="1"/>
</dbReference>
<dbReference type="GO" id="GO:0030170">
    <property type="term" value="F:pyridoxal phosphate binding"/>
    <property type="evidence" value="ECO:0007669"/>
    <property type="project" value="InterPro"/>
</dbReference>
<dbReference type="SUPFAM" id="SSF53383">
    <property type="entry name" value="PLP-dependent transferases"/>
    <property type="match status" value="1"/>
</dbReference>
<evidence type="ECO:0000256" key="3">
    <source>
        <dbReference type="ARBA" id="ARBA00023015"/>
    </source>
</evidence>
<protein>
    <submittedName>
        <fullName evidence="8">Transcriptional regulator, GntR family</fullName>
    </submittedName>
</protein>
<dbReference type="Gene3D" id="3.40.640.10">
    <property type="entry name" value="Type I PLP-dependent aspartate aminotransferase-like (Major domain)"/>
    <property type="match status" value="1"/>
</dbReference>
<dbReference type="InterPro" id="IPR015424">
    <property type="entry name" value="PyrdxlP-dep_Trfase"/>
</dbReference>
<keyword evidence="2" id="KW-0663">Pyridoxal phosphate</keyword>
<evidence type="ECO:0000256" key="6">
    <source>
        <dbReference type="SAM" id="MobiDB-lite"/>
    </source>
</evidence>
<dbReference type="PANTHER" id="PTHR46577">
    <property type="entry name" value="HTH-TYPE TRANSCRIPTIONAL REGULATORY PROTEIN GABR"/>
    <property type="match status" value="1"/>
</dbReference>
<dbReference type="CDD" id="cd07377">
    <property type="entry name" value="WHTH_GntR"/>
    <property type="match status" value="1"/>
</dbReference>
<feature type="region of interest" description="Disordered" evidence="6">
    <location>
        <begin position="70"/>
        <end position="93"/>
    </location>
</feature>
<dbReference type="InterPro" id="IPR015421">
    <property type="entry name" value="PyrdxlP-dep_Trfase_major"/>
</dbReference>
<dbReference type="InterPro" id="IPR004839">
    <property type="entry name" value="Aminotransferase_I/II_large"/>
</dbReference>
<feature type="compositionally biased region" description="Basic and acidic residues" evidence="6">
    <location>
        <begin position="70"/>
        <end position="85"/>
    </location>
</feature>
<dbReference type="PROSITE" id="PS50949">
    <property type="entry name" value="HTH_GNTR"/>
    <property type="match status" value="1"/>
</dbReference>
<evidence type="ECO:0000259" key="7">
    <source>
        <dbReference type="PROSITE" id="PS50949"/>
    </source>
</evidence>
<dbReference type="InterPro" id="IPR000524">
    <property type="entry name" value="Tscrpt_reg_HTH_GntR"/>
</dbReference>
<keyword evidence="5" id="KW-0804">Transcription</keyword>
<evidence type="ECO:0000256" key="5">
    <source>
        <dbReference type="ARBA" id="ARBA00023163"/>
    </source>
</evidence>
<dbReference type="CDD" id="cd00609">
    <property type="entry name" value="AAT_like"/>
    <property type="match status" value="1"/>
</dbReference>
<dbReference type="EMBL" id="FNPE01000015">
    <property type="protein sequence ID" value="SDZ24401.1"/>
    <property type="molecule type" value="Genomic_DNA"/>
</dbReference>
<dbReference type="SMART" id="SM00345">
    <property type="entry name" value="HTH_GNTR"/>
    <property type="match status" value="1"/>
</dbReference>
<dbReference type="SUPFAM" id="SSF46785">
    <property type="entry name" value="Winged helix' DNA-binding domain"/>
    <property type="match status" value="1"/>
</dbReference>
<evidence type="ECO:0000313" key="8">
    <source>
        <dbReference type="EMBL" id="SDZ24401.1"/>
    </source>
</evidence>
<dbReference type="RefSeq" id="WP_074923008.1">
    <property type="nucleotide sequence ID" value="NZ_CP141274.1"/>
</dbReference>
<evidence type="ECO:0000256" key="1">
    <source>
        <dbReference type="ARBA" id="ARBA00005384"/>
    </source>
</evidence>
<evidence type="ECO:0000256" key="2">
    <source>
        <dbReference type="ARBA" id="ARBA00022898"/>
    </source>
</evidence>
<accession>A0A1H3RGQ2</accession>
<dbReference type="InterPro" id="IPR036388">
    <property type="entry name" value="WH-like_DNA-bd_sf"/>
</dbReference>
<dbReference type="Gene3D" id="1.10.10.10">
    <property type="entry name" value="Winged helix-like DNA-binding domain superfamily/Winged helix DNA-binding domain"/>
    <property type="match status" value="1"/>
</dbReference>
<comment type="similarity">
    <text evidence="1">In the C-terminal section; belongs to the class-I pyridoxal-phosphate-dependent aminotransferase family.</text>
</comment>
<feature type="domain" description="HTH gntR-type" evidence="7">
    <location>
        <begin position="3"/>
        <end position="71"/>
    </location>
</feature>
<dbReference type="GO" id="GO:0003700">
    <property type="term" value="F:DNA-binding transcription factor activity"/>
    <property type="evidence" value="ECO:0007669"/>
    <property type="project" value="InterPro"/>
</dbReference>
<gene>
    <name evidence="8" type="ORF">SAMN05421547_115120</name>
</gene>
<dbReference type="PANTHER" id="PTHR46577:SF1">
    <property type="entry name" value="HTH-TYPE TRANSCRIPTIONAL REGULATORY PROTEIN GABR"/>
    <property type="match status" value="1"/>
</dbReference>
<dbReference type="InterPro" id="IPR036390">
    <property type="entry name" value="WH_DNA-bd_sf"/>
</dbReference>
<evidence type="ECO:0000313" key="9">
    <source>
        <dbReference type="Proteomes" id="UP000183417"/>
    </source>
</evidence>
<proteinExistence type="inferred from homology"/>
<keyword evidence="3" id="KW-0805">Transcription regulation</keyword>
<dbReference type="AlphaFoldDB" id="A0A1H3RGQ2"/>
<organism evidence="8 9">
    <name type="scientific">Delftia lacustris</name>
    <dbReference type="NCBI Taxonomy" id="558537"/>
    <lineage>
        <taxon>Bacteria</taxon>
        <taxon>Pseudomonadati</taxon>
        <taxon>Pseudomonadota</taxon>
        <taxon>Betaproteobacteria</taxon>
        <taxon>Burkholderiales</taxon>
        <taxon>Comamonadaceae</taxon>
        <taxon>Delftia</taxon>
    </lineage>
</organism>
<dbReference type="Proteomes" id="UP000183417">
    <property type="component" value="Unassembled WGS sequence"/>
</dbReference>
<sequence length="446" mass="48617">MAASRVALLTERLAEDIRAGRLAPGTLMPTHRDLAARHGMAVASASKVYARLASLGLVIGETGRGTFVRDRPQQREWDGSDESRLSSDTADLSFNHPTWPGQAGLLRSMLRELAASGDLAALMHQQPPGGRLHERRIVADFLARERGLAAEPERIFLVNGAQQGLDIAVRALLRPGDAVAVDALTYPGFRMLAELQDLDLQPVPALDEGPDLDALERLCARRRIRAIHAMPTLHNPLGWVMPLAQRQRLVEIARRQDCLLIEDAAYAFLAGKAPAALATLAPERCIHVSSLSKSVASGLRFGFMVVPQAWAGRVKAVVRASHWSMPGLVTAMATRWMASGSVRQQEQRMRQEARRRQAIARKALAGMQMLAHPCSLFLWLRLPGELRMDRAATALAQCGIAVSQAHAYATTPYAPHALRLGLGSVPLPQLEAVLVQLRDTVEGFPP</sequence>
<keyword evidence="4" id="KW-0238">DNA-binding</keyword>
<dbReference type="GeneID" id="94693471"/>
<evidence type="ECO:0000256" key="4">
    <source>
        <dbReference type="ARBA" id="ARBA00023125"/>
    </source>
</evidence>
<reference evidence="8 9" key="1">
    <citation type="submission" date="2016-10" db="EMBL/GenBank/DDBJ databases">
        <authorList>
            <person name="de Groot N.N."/>
        </authorList>
    </citation>
    <scope>NUCLEOTIDE SEQUENCE [LARGE SCALE GENOMIC DNA]</scope>
    <source>
        <strain evidence="8 9">LMG 24775</strain>
    </source>
</reference>
<name>A0A1H3RGQ2_9BURK</name>
<dbReference type="GO" id="GO:0003677">
    <property type="term" value="F:DNA binding"/>
    <property type="evidence" value="ECO:0007669"/>
    <property type="project" value="UniProtKB-KW"/>
</dbReference>
<dbReference type="Pfam" id="PF00155">
    <property type="entry name" value="Aminotran_1_2"/>
    <property type="match status" value="1"/>
</dbReference>
<dbReference type="InterPro" id="IPR051446">
    <property type="entry name" value="HTH_trans_reg/aminotransferase"/>
</dbReference>